<proteinExistence type="inferred from homology"/>
<evidence type="ECO:0000256" key="4">
    <source>
        <dbReference type="ARBA" id="ARBA00022729"/>
    </source>
</evidence>
<dbReference type="GO" id="GO:1904680">
    <property type="term" value="F:peptide transmembrane transporter activity"/>
    <property type="evidence" value="ECO:0007669"/>
    <property type="project" value="TreeGrafter"/>
</dbReference>
<protein>
    <submittedName>
        <fullName evidence="7">ABC-type transport system, periplasmic component</fullName>
    </submittedName>
</protein>
<keyword evidence="3" id="KW-0813">Transport</keyword>
<dbReference type="SUPFAM" id="SSF53850">
    <property type="entry name" value="Periplasmic binding protein-like II"/>
    <property type="match status" value="1"/>
</dbReference>
<gene>
    <name evidence="7" type="ORF">Ga0061067_10792</name>
</gene>
<feature type="chain" id="PRO_5005505173" evidence="5">
    <location>
        <begin position="22"/>
        <end position="527"/>
    </location>
</feature>
<reference evidence="8" key="1">
    <citation type="submission" date="2015-08" db="EMBL/GenBank/DDBJ databases">
        <authorList>
            <person name="Varghese N."/>
        </authorList>
    </citation>
    <scope>NUCLEOTIDE SEQUENCE [LARGE SCALE GENOMIC DNA]</scope>
    <source>
        <strain evidence="8">DSM 23407</strain>
    </source>
</reference>
<dbReference type="AlphaFoldDB" id="A0A0K6I2D5"/>
<dbReference type="Proteomes" id="UP000183900">
    <property type="component" value="Unassembled WGS sequence"/>
</dbReference>
<dbReference type="PANTHER" id="PTHR30290">
    <property type="entry name" value="PERIPLASMIC BINDING COMPONENT OF ABC TRANSPORTER"/>
    <property type="match status" value="1"/>
</dbReference>
<organism evidence="7 8">
    <name type="scientific">Pannonibacter indicus</name>
    <dbReference type="NCBI Taxonomy" id="466044"/>
    <lineage>
        <taxon>Bacteria</taxon>
        <taxon>Pseudomonadati</taxon>
        <taxon>Pseudomonadota</taxon>
        <taxon>Alphaproteobacteria</taxon>
        <taxon>Hyphomicrobiales</taxon>
        <taxon>Stappiaceae</taxon>
        <taxon>Pannonibacter</taxon>
    </lineage>
</organism>
<dbReference type="EMBL" id="CYHE01000007">
    <property type="protein sequence ID" value="CUA97309.1"/>
    <property type="molecule type" value="Genomic_DNA"/>
</dbReference>
<evidence type="ECO:0000256" key="1">
    <source>
        <dbReference type="ARBA" id="ARBA00004418"/>
    </source>
</evidence>
<dbReference type="GO" id="GO:0043190">
    <property type="term" value="C:ATP-binding cassette (ABC) transporter complex"/>
    <property type="evidence" value="ECO:0007669"/>
    <property type="project" value="InterPro"/>
</dbReference>
<feature type="domain" description="Solute-binding protein family 5" evidence="6">
    <location>
        <begin position="66"/>
        <end position="440"/>
    </location>
</feature>
<name>A0A0K6I2D5_9HYPH</name>
<dbReference type="CDD" id="cd08498">
    <property type="entry name" value="PBP2_NikA_DppA_OppA_like_2"/>
    <property type="match status" value="1"/>
</dbReference>
<evidence type="ECO:0000313" key="8">
    <source>
        <dbReference type="Proteomes" id="UP000183900"/>
    </source>
</evidence>
<dbReference type="Gene3D" id="3.10.105.10">
    <property type="entry name" value="Dipeptide-binding Protein, Domain 3"/>
    <property type="match status" value="1"/>
</dbReference>
<evidence type="ECO:0000256" key="5">
    <source>
        <dbReference type="SAM" id="SignalP"/>
    </source>
</evidence>
<feature type="signal peptide" evidence="5">
    <location>
        <begin position="1"/>
        <end position="21"/>
    </location>
</feature>
<sequence>MIFRQFLAGGLLAISATLLHAEPVTFRYAYQGGLNSLDPYSLNETFSLSALGNVYEGLVRRNAKLELEPALAERWEMLSPVHWRFHLRKDVRFHDGGTLTADDVVFSATRVRSQGSDVGTRLPAGTEVVAVDSHTVDFHLTSPAPALPAEWETWYIMDKEWTEANGAVPVTSASSAAPGVAALKANGTGPYRIISHEPGLKTVYGKNPDWWDATDGLPDRVEFSAVTSGPTRVAALLSGELDMIYPVPVQDISRVDQSPSAQVLSGPELRTLFLGLDQSRDELLYSDVKGSNPFKDVRVRKAVYQAIDTGAITSKIMRGTAEPAALIVSPALFARAGEFSRLPYDPEASRRLLAEAGYPDGFALTLDCPNDRYVNDASICEAVAAMLSKVGIRTRADIQPKAKYFGRILPTGGYDTSFYLFGWTPADFDSLSLLQAVAMCRNTATGEGAFNIGGYCNEQADALIRQLAGEGDKDRRADITAQIYTLLNGDVAYIPLHQQKLAWGVSNRFRVEQRADDQFLFRFIRQK</sequence>
<evidence type="ECO:0000313" key="7">
    <source>
        <dbReference type="EMBL" id="CUA97309.1"/>
    </source>
</evidence>
<dbReference type="GO" id="GO:0030288">
    <property type="term" value="C:outer membrane-bounded periplasmic space"/>
    <property type="evidence" value="ECO:0007669"/>
    <property type="project" value="UniProtKB-ARBA"/>
</dbReference>
<accession>A0A0K6I2D5</accession>
<dbReference type="Pfam" id="PF00496">
    <property type="entry name" value="SBP_bac_5"/>
    <property type="match status" value="1"/>
</dbReference>
<comment type="subcellular location">
    <subcellularLocation>
        <location evidence="1">Periplasm</location>
    </subcellularLocation>
</comment>
<evidence type="ECO:0000259" key="6">
    <source>
        <dbReference type="Pfam" id="PF00496"/>
    </source>
</evidence>
<comment type="similarity">
    <text evidence="2">Belongs to the bacterial solute-binding protein 5 family.</text>
</comment>
<dbReference type="InterPro" id="IPR030678">
    <property type="entry name" value="Peptide/Ni-bd"/>
</dbReference>
<dbReference type="GO" id="GO:0015833">
    <property type="term" value="P:peptide transport"/>
    <property type="evidence" value="ECO:0007669"/>
    <property type="project" value="TreeGrafter"/>
</dbReference>
<dbReference type="Gene3D" id="3.40.190.10">
    <property type="entry name" value="Periplasmic binding protein-like II"/>
    <property type="match status" value="1"/>
</dbReference>
<evidence type="ECO:0000256" key="3">
    <source>
        <dbReference type="ARBA" id="ARBA00022448"/>
    </source>
</evidence>
<dbReference type="PIRSF" id="PIRSF002741">
    <property type="entry name" value="MppA"/>
    <property type="match status" value="1"/>
</dbReference>
<dbReference type="InterPro" id="IPR039424">
    <property type="entry name" value="SBP_5"/>
</dbReference>
<dbReference type="RefSeq" id="WP_055455961.1">
    <property type="nucleotide sequence ID" value="NZ_CYHE01000007.1"/>
</dbReference>
<evidence type="ECO:0000256" key="2">
    <source>
        <dbReference type="ARBA" id="ARBA00005695"/>
    </source>
</evidence>
<keyword evidence="4 5" id="KW-0732">Signal</keyword>
<dbReference type="InterPro" id="IPR000914">
    <property type="entry name" value="SBP_5_dom"/>
</dbReference>
<keyword evidence="8" id="KW-1185">Reference proteome</keyword>
<dbReference type="PANTHER" id="PTHR30290:SF9">
    <property type="entry name" value="OLIGOPEPTIDE-BINDING PROTEIN APPA"/>
    <property type="match status" value="1"/>
</dbReference>